<comment type="caution">
    <text evidence="1">The sequence shown here is derived from an EMBL/GenBank/DDBJ whole genome shotgun (WGS) entry which is preliminary data.</text>
</comment>
<reference evidence="1 2" key="1">
    <citation type="journal article" date="2021" name="Int. J. Syst. Evol. Microbiol.">
        <title>Reticulibacter mediterranei gen. nov., sp. nov., within the new family Reticulibacteraceae fam. nov., and Ktedonospora formicarum gen. nov., sp. nov., Ktedonobacter robiniae sp. nov., Dictyobacter formicarum sp. nov. and Dictyobacter arantiisoli sp. nov., belonging to the class Ktedonobacteria.</title>
        <authorList>
            <person name="Yabe S."/>
            <person name="Zheng Y."/>
            <person name="Wang C.M."/>
            <person name="Sakai Y."/>
            <person name="Abe K."/>
            <person name="Yokota A."/>
            <person name="Donadio S."/>
            <person name="Cavaletti L."/>
            <person name="Monciardini P."/>
        </authorList>
    </citation>
    <scope>NUCLEOTIDE SEQUENCE [LARGE SCALE GENOMIC DNA]</scope>
    <source>
        <strain evidence="1 2">SOSP1-30</strain>
    </source>
</reference>
<keyword evidence="2" id="KW-1185">Reference proteome</keyword>
<dbReference type="Proteomes" id="UP000654345">
    <property type="component" value="Unassembled WGS sequence"/>
</dbReference>
<dbReference type="EMBL" id="BNJG01000003">
    <property type="protein sequence ID" value="GHO59173.1"/>
    <property type="molecule type" value="Genomic_DNA"/>
</dbReference>
<gene>
    <name evidence="1" type="ORF">KSB_76480</name>
</gene>
<evidence type="ECO:0008006" key="3">
    <source>
        <dbReference type="Google" id="ProtNLM"/>
    </source>
</evidence>
<dbReference type="SUPFAM" id="SSF46689">
    <property type="entry name" value="Homeodomain-like"/>
    <property type="match status" value="1"/>
</dbReference>
<protein>
    <recommendedName>
        <fullName evidence="3">Helix-turn-helix domain-containing protein</fullName>
    </recommendedName>
</protein>
<dbReference type="InterPro" id="IPR009057">
    <property type="entry name" value="Homeodomain-like_sf"/>
</dbReference>
<organism evidence="1 2">
    <name type="scientific">Ktedonobacter robiniae</name>
    <dbReference type="NCBI Taxonomy" id="2778365"/>
    <lineage>
        <taxon>Bacteria</taxon>
        <taxon>Bacillati</taxon>
        <taxon>Chloroflexota</taxon>
        <taxon>Ktedonobacteria</taxon>
        <taxon>Ktedonobacterales</taxon>
        <taxon>Ktedonobacteraceae</taxon>
        <taxon>Ktedonobacter</taxon>
    </lineage>
</organism>
<dbReference type="RefSeq" id="WP_201375382.1">
    <property type="nucleotide sequence ID" value="NZ_BNJG01000003.1"/>
</dbReference>
<accession>A0ABQ3V2I8</accession>
<evidence type="ECO:0000313" key="1">
    <source>
        <dbReference type="EMBL" id="GHO59173.1"/>
    </source>
</evidence>
<name>A0ABQ3V2I8_9CHLR</name>
<sequence length="46" mass="5585">MEVKKQAVDLIVKEGYGTTEVSWYTGLPRATLYRWLYCYEHWGEQW</sequence>
<evidence type="ECO:0000313" key="2">
    <source>
        <dbReference type="Proteomes" id="UP000654345"/>
    </source>
</evidence>
<proteinExistence type="predicted"/>